<evidence type="ECO:0000313" key="2">
    <source>
        <dbReference type="EMBL" id="GLW94093.1"/>
    </source>
</evidence>
<dbReference type="Gene3D" id="1.10.10.10">
    <property type="entry name" value="Winged helix-like DNA-binding domain superfamily/Winged helix DNA-binding domain"/>
    <property type="match status" value="1"/>
</dbReference>
<dbReference type="PANTHER" id="PTHR33164:SF43">
    <property type="entry name" value="HTH-TYPE TRANSCRIPTIONAL REPRESSOR YETL"/>
    <property type="match status" value="1"/>
</dbReference>
<dbReference type="InterPro" id="IPR036390">
    <property type="entry name" value="WH_DNA-bd_sf"/>
</dbReference>
<sequence length="165" mass="17822">MRLSTPARYDAVVTTPAVESDLGWALGAVFRGYVRSAEKVLAHLPGGPRGFQVLTSATTGEPCSQQTLARHLGVDKTVMTYLIDDLERAGLVERRPDPTDRRARLLSATAAGRAHLAETAAALRRVEDEILAPLAPAERDLLRDLLRKLATRQEPGSPCEVASPC</sequence>
<organism evidence="2 3">
    <name type="scientific">Actinokineospora globicatena</name>
    <dbReference type="NCBI Taxonomy" id="103729"/>
    <lineage>
        <taxon>Bacteria</taxon>
        <taxon>Bacillati</taxon>
        <taxon>Actinomycetota</taxon>
        <taxon>Actinomycetes</taxon>
        <taxon>Pseudonocardiales</taxon>
        <taxon>Pseudonocardiaceae</taxon>
        <taxon>Actinokineospora</taxon>
    </lineage>
</organism>
<dbReference type="InterPro" id="IPR000835">
    <property type="entry name" value="HTH_MarR-typ"/>
</dbReference>
<feature type="domain" description="HTH marR-type" evidence="1">
    <location>
        <begin position="19"/>
        <end position="151"/>
    </location>
</feature>
<evidence type="ECO:0000259" key="1">
    <source>
        <dbReference type="PROSITE" id="PS50995"/>
    </source>
</evidence>
<reference evidence="2" key="1">
    <citation type="submission" date="2023-02" db="EMBL/GenBank/DDBJ databases">
        <title>Actinokineospora globicatena NBRC 15670.</title>
        <authorList>
            <person name="Ichikawa N."/>
            <person name="Sato H."/>
            <person name="Tonouchi N."/>
        </authorList>
    </citation>
    <scope>NUCLEOTIDE SEQUENCE</scope>
    <source>
        <strain evidence="2">NBRC 15670</strain>
    </source>
</reference>
<accession>A0A9W6QSL4</accession>
<dbReference type="GO" id="GO:0006950">
    <property type="term" value="P:response to stress"/>
    <property type="evidence" value="ECO:0007669"/>
    <property type="project" value="TreeGrafter"/>
</dbReference>
<dbReference type="GO" id="GO:0003700">
    <property type="term" value="F:DNA-binding transcription factor activity"/>
    <property type="evidence" value="ECO:0007669"/>
    <property type="project" value="InterPro"/>
</dbReference>
<comment type="caution">
    <text evidence="2">The sequence shown here is derived from an EMBL/GenBank/DDBJ whole genome shotgun (WGS) entry which is preliminary data.</text>
</comment>
<dbReference type="InterPro" id="IPR036388">
    <property type="entry name" value="WH-like_DNA-bd_sf"/>
</dbReference>
<dbReference type="SUPFAM" id="SSF46785">
    <property type="entry name" value="Winged helix' DNA-binding domain"/>
    <property type="match status" value="1"/>
</dbReference>
<gene>
    <name evidence="2" type="ORF">Aglo03_49090</name>
</gene>
<name>A0A9W6QSL4_9PSEU</name>
<dbReference type="SMART" id="SM00347">
    <property type="entry name" value="HTH_MARR"/>
    <property type="match status" value="1"/>
</dbReference>
<dbReference type="PRINTS" id="PR00598">
    <property type="entry name" value="HTHMARR"/>
</dbReference>
<evidence type="ECO:0000313" key="3">
    <source>
        <dbReference type="Proteomes" id="UP001165042"/>
    </source>
</evidence>
<protein>
    <submittedName>
        <fullName evidence="2">Transcriptional regulator</fullName>
    </submittedName>
</protein>
<dbReference type="EMBL" id="BSSD01000008">
    <property type="protein sequence ID" value="GLW94093.1"/>
    <property type="molecule type" value="Genomic_DNA"/>
</dbReference>
<dbReference type="InterPro" id="IPR039422">
    <property type="entry name" value="MarR/SlyA-like"/>
</dbReference>
<keyword evidence="3" id="KW-1185">Reference proteome</keyword>
<dbReference type="Pfam" id="PF01047">
    <property type="entry name" value="MarR"/>
    <property type="match status" value="1"/>
</dbReference>
<dbReference type="AlphaFoldDB" id="A0A9W6QSL4"/>
<proteinExistence type="predicted"/>
<dbReference type="PANTHER" id="PTHR33164">
    <property type="entry name" value="TRANSCRIPTIONAL REGULATOR, MARR FAMILY"/>
    <property type="match status" value="1"/>
</dbReference>
<dbReference type="PROSITE" id="PS50995">
    <property type="entry name" value="HTH_MARR_2"/>
    <property type="match status" value="1"/>
</dbReference>
<dbReference type="Proteomes" id="UP001165042">
    <property type="component" value="Unassembled WGS sequence"/>
</dbReference>